<dbReference type="Pfam" id="PF04324">
    <property type="entry name" value="Fer2_BFD"/>
    <property type="match status" value="1"/>
</dbReference>
<evidence type="ECO:0000313" key="2">
    <source>
        <dbReference type="EMBL" id="SVB93167.1"/>
    </source>
</evidence>
<organism evidence="2">
    <name type="scientific">marine metagenome</name>
    <dbReference type="NCBI Taxonomy" id="408172"/>
    <lineage>
        <taxon>unclassified sequences</taxon>
        <taxon>metagenomes</taxon>
        <taxon>ecological metagenomes</taxon>
    </lineage>
</organism>
<dbReference type="Gene3D" id="1.10.10.1100">
    <property type="entry name" value="BFD-like [2Fe-2S]-binding domain"/>
    <property type="match status" value="1"/>
</dbReference>
<evidence type="ECO:0000259" key="1">
    <source>
        <dbReference type="Pfam" id="PF04324"/>
    </source>
</evidence>
<proteinExistence type="predicted"/>
<feature type="domain" description="BFD-like [2Fe-2S]-binding" evidence="1">
    <location>
        <begin position="57"/>
        <end position="105"/>
    </location>
</feature>
<accession>A0A382I1R2</accession>
<name>A0A382I1R2_9ZZZZ</name>
<sequence length="129" mass="14623">IQCHSRSNNAETTHSLGRISRNTKMRLRLNIPRRYDGFVEQGSALTAVDETSDDTNYVCGCLRITEHQLLATLATNNCWTIRDIRKTIGAGDGCTACHHVLKRYLTVHQRMKREERTEPSPLPSSQTRA</sequence>
<reference evidence="2" key="1">
    <citation type="submission" date="2018-05" db="EMBL/GenBank/DDBJ databases">
        <authorList>
            <person name="Lanie J.A."/>
            <person name="Ng W.-L."/>
            <person name="Kazmierczak K.M."/>
            <person name="Andrzejewski T.M."/>
            <person name="Davidsen T.M."/>
            <person name="Wayne K.J."/>
            <person name="Tettelin H."/>
            <person name="Glass J.I."/>
            <person name="Rusch D."/>
            <person name="Podicherti R."/>
            <person name="Tsui H.-C.T."/>
            <person name="Winkler M.E."/>
        </authorList>
    </citation>
    <scope>NUCLEOTIDE SEQUENCE</scope>
</reference>
<dbReference type="InterPro" id="IPR007419">
    <property type="entry name" value="BFD-like_2Fe2S-bd_dom"/>
</dbReference>
<gene>
    <name evidence="2" type="ORF">METZ01_LOCUS246021</name>
</gene>
<dbReference type="CDD" id="cd19942">
    <property type="entry name" value="Fer2_BFD-like"/>
    <property type="match status" value="1"/>
</dbReference>
<protein>
    <recommendedName>
        <fullName evidence="1">BFD-like [2Fe-2S]-binding domain-containing protein</fullName>
    </recommendedName>
</protein>
<dbReference type="EMBL" id="UINC01064466">
    <property type="protein sequence ID" value="SVB93167.1"/>
    <property type="molecule type" value="Genomic_DNA"/>
</dbReference>
<feature type="non-terminal residue" evidence="2">
    <location>
        <position position="1"/>
    </location>
</feature>
<dbReference type="AlphaFoldDB" id="A0A382I1R2"/>
<dbReference type="InterPro" id="IPR041854">
    <property type="entry name" value="BFD-like_2Fe2S-bd_dom_sf"/>
</dbReference>